<dbReference type="PROSITE" id="PS01131">
    <property type="entry name" value="RRNA_A_DIMETH"/>
    <property type="match status" value="1"/>
</dbReference>
<evidence type="ECO:0000256" key="4">
    <source>
        <dbReference type="ARBA" id="ARBA00022884"/>
    </source>
</evidence>
<dbReference type="InterPro" id="IPR001737">
    <property type="entry name" value="KsgA/Erm"/>
</dbReference>
<dbReference type="Gene3D" id="3.40.50.150">
    <property type="entry name" value="Vaccinia Virus protein VP39"/>
    <property type="match status" value="1"/>
</dbReference>
<dbReference type="InterPro" id="IPR029063">
    <property type="entry name" value="SAM-dependent_MTases_sf"/>
</dbReference>
<keyword evidence="4 5" id="KW-0694">RNA-binding</keyword>
<feature type="domain" description="Ribosomal RNA adenine methylase transferase N-terminal" evidence="6">
    <location>
        <begin position="23"/>
        <end position="188"/>
    </location>
</feature>
<feature type="binding site" evidence="5">
    <location>
        <position position="64"/>
    </location>
    <ligand>
        <name>S-adenosyl-L-methionine</name>
        <dbReference type="ChEBI" id="CHEBI:59789"/>
    </ligand>
</feature>
<evidence type="ECO:0000256" key="1">
    <source>
        <dbReference type="ARBA" id="ARBA00022603"/>
    </source>
</evidence>
<name>A0ABV9SD19_9PSEU</name>
<keyword evidence="2 5" id="KW-0808">Transferase</keyword>
<protein>
    <submittedName>
        <fullName evidence="7">rRNA adenine N(6)-methyltransferase family protein</fullName>
    </submittedName>
</protein>
<dbReference type="RefSeq" id="WP_378060844.1">
    <property type="nucleotide sequence ID" value="NZ_JBHSIS010000022.1"/>
</dbReference>
<feature type="binding site" evidence="5">
    <location>
        <position position="43"/>
    </location>
    <ligand>
        <name>S-adenosyl-L-methionine</name>
        <dbReference type="ChEBI" id="CHEBI:59789"/>
    </ligand>
</feature>
<dbReference type="InterPro" id="IPR020596">
    <property type="entry name" value="rRNA_Ade_Mease_Trfase_CS"/>
</dbReference>
<keyword evidence="3 5" id="KW-0949">S-adenosyl-L-methionine</keyword>
<feature type="binding site" evidence="5">
    <location>
        <position position="18"/>
    </location>
    <ligand>
        <name>S-adenosyl-L-methionine</name>
        <dbReference type="ChEBI" id="CHEBI:59789"/>
    </ligand>
</feature>
<keyword evidence="1 5" id="KW-0489">Methyltransferase</keyword>
<keyword evidence="8" id="KW-1185">Reference proteome</keyword>
<dbReference type="Pfam" id="PF00398">
    <property type="entry name" value="RrnaAD"/>
    <property type="match status" value="1"/>
</dbReference>
<feature type="binding site" evidence="5">
    <location>
        <position position="16"/>
    </location>
    <ligand>
        <name>S-adenosyl-L-methionine</name>
        <dbReference type="ChEBI" id="CHEBI:59789"/>
    </ligand>
</feature>
<evidence type="ECO:0000256" key="2">
    <source>
        <dbReference type="ARBA" id="ARBA00022679"/>
    </source>
</evidence>
<dbReference type="PROSITE" id="PS51689">
    <property type="entry name" value="SAM_RNA_A_N6_MT"/>
    <property type="match status" value="1"/>
</dbReference>
<comment type="similarity">
    <text evidence="5">Belongs to the class I-like SAM-binding methyltransferase superfamily. rRNA adenine N(6)-methyltransferase family.</text>
</comment>
<evidence type="ECO:0000259" key="6">
    <source>
        <dbReference type="SMART" id="SM00650"/>
    </source>
</evidence>
<feature type="binding site" evidence="5">
    <location>
        <position position="89"/>
    </location>
    <ligand>
        <name>S-adenosyl-L-methionine</name>
        <dbReference type="ChEBI" id="CHEBI:59789"/>
    </ligand>
</feature>
<dbReference type="PANTHER" id="PTHR11727:SF7">
    <property type="entry name" value="DIMETHYLADENOSINE TRANSFERASE-RELATED"/>
    <property type="match status" value="1"/>
</dbReference>
<organism evidence="7 8">
    <name type="scientific">Actinophytocola glycyrrhizae</name>
    <dbReference type="NCBI Taxonomy" id="2044873"/>
    <lineage>
        <taxon>Bacteria</taxon>
        <taxon>Bacillati</taxon>
        <taxon>Actinomycetota</taxon>
        <taxon>Actinomycetes</taxon>
        <taxon>Pseudonocardiales</taxon>
        <taxon>Pseudonocardiaceae</taxon>
    </lineage>
</organism>
<comment type="caution">
    <text evidence="7">The sequence shown here is derived from an EMBL/GenBank/DDBJ whole genome shotgun (WGS) entry which is preliminary data.</text>
</comment>
<dbReference type="EMBL" id="JBHSIS010000022">
    <property type="protein sequence ID" value="MFC4858377.1"/>
    <property type="molecule type" value="Genomic_DNA"/>
</dbReference>
<dbReference type="PANTHER" id="PTHR11727">
    <property type="entry name" value="DIMETHYLADENOSINE TRANSFERASE"/>
    <property type="match status" value="1"/>
</dbReference>
<dbReference type="SUPFAM" id="SSF53335">
    <property type="entry name" value="S-adenosyl-L-methionine-dependent methyltransferases"/>
    <property type="match status" value="1"/>
</dbReference>
<evidence type="ECO:0000256" key="3">
    <source>
        <dbReference type="ARBA" id="ARBA00022691"/>
    </source>
</evidence>
<dbReference type="SMART" id="SM00650">
    <property type="entry name" value="rADc"/>
    <property type="match status" value="1"/>
</dbReference>
<feature type="binding site" evidence="5">
    <location>
        <position position="105"/>
    </location>
    <ligand>
        <name>S-adenosyl-L-methionine</name>
        <dbReference type="ChEBI" id="CHEBI:59789"/>
    </ligand>
</feature>
<accession>A0ABV9SD19</accession>
<evidence type="ECO:0000313" key="8">
    <source>
        <dbReference type="Proteomes" id="UP001595859"/>
    </source>
</evidence>
<evidence type="ECO:0000313" key="7">
    <source>
        <dbReference type="EMBL" id="MFC4858377.1"/>
    </source>
</evidence>
<sequence>MSSRSRRTAAPSSGVHLLSDPRVITALVSAARLGAGDLVIDFGAGPGAITEPLARTGSRVLAVERDARFVADLRRRFGDRPQVRVVHDDLRTVRLPRRAFAVVANIPFAVTTPLLRRLLTPSSSGFSRAELVVEWGLAKRLTAACPRDAEAAWWSCRFAFTLRRRVAAGCFTPAPRVDAAHLAVRRRPGVDRRVSAILWALLSTVYDRPAAPARRSLRRVAPRLTHRLLGDRPAAAITPDTWLTLAKTLAADRNVIPPGGMP</sequence>
<evidence type="ECO:0000256" key="5">
    <source>
        <dbReference type="PROSITE-ProRule" id="PRU01026"/>
    </source>
</evidence>
<dbReference type="Proteomes" id="UP001595859">
    <property type="component" value="Unassembled WGS sequence"/>
</dbReference>
<gene>
    <name evidence="7" type="ORF">ACFPCV_33185</name>
</gene>
<reference evidence="8" key="1">
    <citation type="journal article" date="2019" name="Int. J. Syst. Evol. Microbiol.">
        <title>The Global Catalogue of Microorganisms (GCM) 10K type strain sequencing project: providing services to taxonomists for standard genome sequencing and annotation.</title>
        <authorList>
            <consortium name="The Broad Institute Genomics Platform"/>
            <consortium name="The Broad Institute Genome Sequencing Center for Infectious Disease"/>
            <person name="Wu L."/>
            <person name="Ma J."/>
        </authorList>
    </citation>
    <scope>NUCLEOTIDE SEQUENCE [LARGE SCALE GENOMIC DNA]</scope>
    <source>
        <strain evidence="8">ZS-22-S1</strain>
    </source>
</reference>
<dbReference type="CDD" id="cd02440">
    <property type="entry name" value="AdoMet_MTases"/>
    <property type="match status" value="1"/>
</dbReference>
<dbReference type="InterPro" id="IPR020598">
    <property type="entry name" value="rRNA_Ade_methylase_Trfase_N"/>
</dbReference>
<proteinExistence type="inferred from homology"/>